<evidence type="ECO:0000313" key="1">
    <source>
        <dbReference type="EMBL" id="OGM12634.1"/>
    </source>
</evidence>
<dbReference type="EMBL" id="MGFU01000020">
    <property type="protein sequence ID" value="OGM12634.1"/>
    <property type="molecule type" value="Genomic_DNA"/>
</dbReference>
<proteinExistence type="predicted"/>
<organism evidence="1 2">
    <name type="scientific">Candidatus Woesebacteria bacterium RBG_16_39_8b</name>
    <dbReference type="NCBI Taxonomy" id="1802482"/>
    <lineage>
        <taxon>Bacteria</taxon>
        <taxon>Candidatus Woeseibacteriota</taxon>
    </lineage>
</organism>
<name>A0A1F7XC74_9BACT</name>
<accession>A0A1F7XC74</accession>
<evidence type="ECO:0000313" key="2">
    <source>
        <dbReference type="Proteomes" id="UP000179013"/>
    </source>
</evidence>
<dbReference type="Proteomes" id="UP000179013">
    <property type="component" value="Unassembled WGS sequence"/>
</dbReference>
<sequence>MRITLKLWPSNNSKAIRYNSSKRRRIYSILRHEKFSKAYLKVRYDQQFFNDGFYENKPDLEKALSMFLEG</sequence>
<dbReference type="AlphaFoldDB" id="A0A1F7XC74"/>
<comment type="caution">
    <text evidence="1">The sequence shown here is derived from an EMBL/GenBank/DDBJ whole genome shotgun (WGS) entry which is preliminary data.</text>
</comment>
<protein>
    <submittedName>
        <fullName evidence="1">Uncharacterized protein</fullName>
    </submittedName>
</protein>
<reference evidence="1 2" key="1">
    <citation type="journal article" date="2016" name="Nat. Commun.">
        <title>Thousands of microbial genomes shed light on interconnected biogeochemical processes in an aquifer system.</title>
        <authorList>
            <person name="Anantharaman K."/>
            <person name="Brown C.T."/>
            <person name="Hug L.A."/>
            <person name="Sharon I."/>
            <person name="Castelle C.J."/>
            <person name="Probst A.J."/>
            <person name="Thomas B.C."/>
            <person name="Singh A."/>
            <person name="Wilkins M.J."/>
            <person name="Karaoz U."/>
            <person name="Brodie E.L."/>
            <person name="Williams K.H."/>
            <person name="Hubbard S.S."/>
            <person name="Banfield J.F."/>
        </authorList>
    </citation>
    <scope>NUCLEOTIDE SEQUENCE [LARGE SCALE GENOMIC DNA]</scope>
</reference>
<gene>
    <name evidence="1" type="ORF">A2V80_01660</name>
</gene>